<reference evidence="2" key="1">
    <citation type="journal article" date="2019" name="Int. J. Syst. Evol. Microbiol.">
        <title>The Global Catalogue of Microorganisms (GCM) 10K type strain sequencing project: providing services to taxonomists for standard genome sequencing and annotation.</title>
        <authorList>
            <consortium name="The Broad Institute Genomics Platform"/>
            <consortium name="The Broad Institute Genome Sequencing Center for Infectious Disease"/>
            <person name="Wu L."/>
            <person name="Ma J."/>
        </authorList>
    </citation>
    <scope>NUCLEOTIDE SEQUENCE [LARGE SCALE GENOMIC DNA]</scope>
    <source>
        <strain evidence="2">KCTC 3950</strain>
    </source>
</reference>
<evidence type="ECO:0000313" key="1">
    <source>
        <dbReference type="EMBL" id="MFD2614681.1"/>
    </source>
</evidence>
<comment type="caution">
    <text evidence="1">The sequence shown here is derived from an EMBL/GenBank/DDBJ whole genome shotgun (WGS) entry which is preliminary data.</text>
</comment>
<keyword evidence="2" id="KW-1185">Reference proteome</keyword>
<accession>A0ABW5PGY1</accession>
<organism evidence="1 2">
    <name type="scientific">Paenibacillus gansuensis</name>
    <dbReference type="NCBI Taxonomy" id="306542"/>
    <lineage>
        <taxon>Bacteria</taxon>
        <taxon>Bacillati</taxon>
        <taxon>Bacillota</taxon>
        <taxon>Bacilli</taxon>
        <taxon>Bacillales</taxon>
        <taxon>Paenibacillaceae</taxon>
        <taxon>Paenibacillus</taxon>
    </lineage>
</organism>
<evidence type="ECO:0000313" key="2">
    <source>
        <dbReference type="Proteomes" id="UP001597541"/>
    </source>
</evidence>
<name>A0ABW5PGY1_9BACL</name>
<gene>
    <name evidence="1" type="ORF">ACFSUF_19905</name>
</gene>
<dbReference type="EMBL" id="JBHUME010000013">
    <property type="protein sequence ID" value="MFD2614681.1"/>
    <property type="molecule type" value="Genomic_DNA"/>
</dbReference>
<sequence>MSFRRSQKIISTSPPRKAKSQTEYLVPVYGERLLFFYRRVTTLKALIRINSFSSALAGLIKAMMSDICKITETKTKAVRLSLRGLRYIFSGVSKGKDDVRIVRQNGGLFVLLNYYNIRNDLSDGWKENLRELGFDYKCVILDPGEKSYYEAVKKGKSPKPVDLHDYAEFVKAHSDVIYQYLTADVIADPVQTRRNTEYLERVVGRRPIPIFHVQNSLNVLEEIIVEDHEVIAIGGSVFVSRKDRARIFGEIFKRFGDRANFHALGLGTTELLLRHPWFSADASTWLNGRIFRKLITFAGDTTAPRWMSSEEALGFNVRSLAALEDRYWDLQLNFDQLPPPDSGNATLISCT</sequence>
<dbReference type="Proteomes" id="UP001597541">
    <property type="component" value="Unassembled WGS sequence"/>
</dbReference>
<proteinExistence type="predicted"/>
<protein>
    <submittedName>
        <fullName evidence="1">Uncharacterized protein</fullName>
    </submittedName>
</protein>
<dbReference type="RefSeq" id="WP_377605794.1">
    <property type="nucleotide sequence ID" value="NZ_JBHUME010000013.1"/>
</dbReference>